<dbReference type="PANTHER" id="PTHR30273">
    <property type="entry name" value="PERIPLASMIC SIGNAL SENSOR AND SIGMA FACTOR ACTIVATOR FECR-RELATED"/>
    <property type="match status" value="1"/>
</dbReference>
<dbReference type="GO" id="GO:0016989">
    <property type="term" value="F:sigma factor antagonist activity"/>
    <property type="evidence" value="ECO:0007669"/>
    <property type="project" value="TreeGrafter"/>
</dbReference>
<feature type="domain" description="FecR protein" evidence="2">
    <location>
        <begin position="120"/>
        <end position="209"/>
    </location>
</feature>
<keyword evidence="5" id="KW-1185">Reference proteome</keyword>
<dbReference type="Pfam" id="PF16220">
    <property type="entry name" value="DUF4880"/>
    <property type="match status" value="1"/>
</dbReference>
<dbReference type="PIRSF" id="PIRSF018266">
    <property type="entry name" value="FecR"/>
    <property type="match status" value="1"/>
</dbReference>
<organism evidence="4 5">
    <name type="scientific">Brevundimonas mediterranea</name>
    <dbReference type="NCBI Taxonomy" id="74329"/>
    <lineage>
        <taxon>Bacteria</taxon>
        <taxon>Pseudomonadati</taxon>
        <taxon>Pseudomonadota</taxon>
        <taxon>Alphaproteobacteria</taxon>
        <taxon>Caulobacterales</taxon>
        <taxon>Caulobacteraceae</taxon>
        <taxon>Brevundimonas</taxon>
    </lineage>
</organism>
<dbReference type="RefSeq" id="WP_154725291.1">
    <property type="nucleotide sequence ID" value="NZ_UXHF01000003.1"/>
</dbReference>
<proteinExistence type="predicted"/>
<evidence type="ECO:0000259" key="2">
    <source>
        <dbReference type="Pfam" id="PF04773"/>
    </source>
</evidence>
<dbReference type="InterPro" id="IPR032623">
    <property type="entry name" value="FecR_N"/>
</dbReference>
<dbReference type="PANTHER" id="PTHR30273:SF2">
    <property type="entry name" value="PROTEIN FECR"/>
    <property type="match status" value="1"/>
</dbReference>
<keyword evidence="1" id="KW-1133">Transmembrane helix</keyword>
<dbReference type="AlphaFoldDB" id="A0A7Z8Y3Z8"/>
<feature type="transmembrane region" description="Helical" evidence="1">
    <location>
        <begin position="91"/>
        <end position="110"/>
    </location>
</feature>
<reference evidence="4 5" key="1">
    <citation type="submission" date="2018-11" db="EMBL/GenBank/DDBJ databases">
        <authorList>
            <person name="Peiro R."/>
            <person name="Begona"/>
            <person name="Cbmso G."/>
            <person name="Lopez M."/>
            <person name="Gonzalez S."/>
            <person name="Sacristan E."/>
            <person name="Castillo E."/>
        </authorList>
    </citation>
    <scope>NUCLEOTIDE SEQUENCE [LARGE SCALE GENOMIC DNA]</scope>
    <source>
        <strain evidence="4">Brev_genome</strain>
    </source>
</reference>
<evidence type="ECO:0000256" key="1">
    <source>
        <dbReference type="SAM" id="Phobius"/>
    </source>
</evidence>
<dbReference type="Gene3D" id="2.60.120.1440">
    <property type="match status" value="1"/>
</dbReference>
<gene>
    <name evidence="4" type="ORF">BREV_BREV_00231</name>
</gene>
<sequence length="333" mass="36724">MFPALPRPGNDDHADPAAFWFARLNGGGLTSAEDEARFRCWLDEDPENLRAYRSCQQTWRLLELDAAEPEILALRSSALGPEDRRFTRRRALFGLTGGAVAAACGGLWLMTSASPARALISTRAGQRLTAPLPDGSEVTLAPMTRLRLDYGQGRRAVVLETGQAYFNILPDAAQPFSLRVGERELTTEQGRFQLTYLDDRPDVLVEQGQLSLADRGGEGAVVRLETGQRVDVRDGRLEKAAADVEVETAWRLGRLVVRDRPLREVVAAFNHYSADRLAIEDQAAGDKRISGSFRYDGGREFALALATGFALSVKRAPDGVWRIRTPDETTTLR</sequence>
<accession>A0A7Z8Y3Z8</accession>
<protein>
    <recommendedName>
        <fullName evidence="6">DUF4880 domain-containing protein</fullName>
    </recommendedName>
</protein>
<evidence type="ECO:0000259" key="3">
    <source>
        <dbReference type="Pfam" id="PF16220"/>
    </source>
</evidence>
<evidence type="ECO:0008006" key="6">
    <source>
        <dbReference type="Google" id="ProtNLM"/>
    </source>
</evidence>
<comment type="caution">
    <text evidence="4">The sequence shown here is derived from an EMBL/GenBank/DDBJ whole genome shotgun (WGS) entry which is preliminary data.</text>
</comment>
<dbReference type="EMBL" id="UXHF01000003">
    <property type="protein sequence ID" value="VDC50484.1"/>
    <property type="molecule type" value="Genomic_DNA"/>
</dbReference>
<dbReference type="Pfam" id="PF04773">
    <property type="entry name" value="FecR"/>
    <property type="match status" value="1"/>
</dbReference>
<name>A0A7Z8Y3Z8_9CAUL</name>
<dbReference type="InterPro" id="IPR012373">
    <property type="entry name" value="Ferrdict_sens_TM"/>
</dbReference>
<keyword evidence="1" id="KW-0812">Transmembrane</keyword>
<keyword evidence="1" id="KW-0472">Membrane</keyword>
<dbReference type="Proteomes" id="UP000289220">
    <property type="component" value="Unassembled WGS sequence"/>
</dbReference>
<dbReference type="InterPro" id="IPR006860">
    <property type="entry name" value="FecR"/>
</dbReference>
<feature type="domain" description="FecR N-terminal" evidence="3">
    <location>
        <begin position="17"/>
        <end position="57"/>
    </location>
</feature>
<evidence type="ECO:0000313" key="5">
    <source>
        <dbReference type="Proteomes" id="UP000289220"/>
    </source>
</evidence>
<evidence type="ECO:0000313" key="4">
    <source>
        <dbReference type="EMBL" id="VDC50484.1"/>
    </source>
</evidence>